<dbReference type="InterPro" id="IPR050807">
    <property type="entry name" value="TransReg_Diox_bact_type"/>
</dbReference>
<evidence type="ECO:0000256" key="3">
    <source>
        <dbReference type="ARBA" id="ARBA00023163"/>
    </source>
</evidence>
<evidence type="ECO:0000313" key="5">
    <source>
        <dbReference type="EMBL" id="AWD72186.1"/>
    </source>
</evidence>
<keyword evidence="5" id="KW-0614">Plasmid</keyword>
<name>A0A2S1FJ12_9BURK</name>
<organism evidence="5">
    <name type="scientific">Polaromonas sp. H1N</name>
    <dbReference type="NCBI Taxonomy" id="1840283"/>
    <lineage>
        <taxon>Bacteria</taxon>
        <taxon>Pseudomonadati</taxon>
        <taxon>Pseudomonadota</taxon>
        <taxon>Betaproteobacteria</taxon>
        <taxon>Burkholderiales</taxon>
        <taxon>Comamonadaceae</taxon>
        <taxon>Polaromonas</taxon>
    </lineage>
</organism>
<gene>
    <name evidence="5" type="ORF">pH1NP1_p008</name>
</gene>
<dbReference type="GO" id="GO:0003700">
    <property type="term" value="F:DNA-binding transcription factor activity"/>
    <property type="evidence" value="ECO:0007669"/>
    <property type="project" value="TreeGrafter"/>
</dbReference>
<dbReference type="InterPro" id="IPR010982">
    <property type="entry name" value="Lambda_DNA-bd_dom_sf"/>
</dbReference>
<reference evidence="5" key="1">
    <citation type="submission" date="2018-01" db="EMBL/GenBank/DDBJ databases">
        <title>Plasmids of psychrophilic Polaromonas spp. isolated from Arctic and Antarctic glaciers.</title>
        <authorList>
            <person name="Dziewit L."/>
            <person name="Ciok A."/>
        </authorList>
    </citation>
    <scope>NUCLEOTIDE SEQUENCE</scope>
    <source>
        <plasmid evidence="5">pH1NP1</plasmid>
    </source>
</reference>
<keyword evidence="3" id="KW-0804">Transcription</keyword>
<dbReference type="PANTHER" id="PTHR46797">
    <property type="entry name" value="HTH-TYPE TRANSCRIPTIONAL REGULATOR"/>
    <property type="match status" value="1"/>
</dbReference>
<evidence type="ECO:0000256" key="1">
    <source>
        <dbReference type="ARBA" id="ARBA00023015"/>
    </source>
</evidence>
<dbReference type="PANTHER" id="PTHR46797:SF23">
    <property type="entry name" value="HTH-TYPE TRANSCRIPTIONAL REGULATOR SUTR"/>
    <property type="match status" value="1"/>
</dbReference>
<protein>
    <submittedName>
        <fullName evidence="5">Transcriptional regulator, XRE family</fullName>
    </submittedName>
</protein>
<dbReference type="PROSITE" id="PS50943">
    <property type="entry name" value="HTH_CROC1"/>
    <property type="match status" value="1"/>
</dbReference>
<keyword evidence="2" id="KW-0238">DNA-binding</keyword>
<proteinExistence type="predicted"/>
<dbReference type="GO" id="GO:0003677">
    <property type="term" value="F:DNA binding"/>
    <property type="evidence" value="ECO:0007669"/>
    <property type="project" value="UniProtKB-KW"/>
</dbReference>
<feature type="domain" description="HTH cro/C1-type" evidence="4">
    <location>
        <begin position="26"/>
        <end position="80"/>
    </location>
</feature>
<accession>A0A2S1FJ12</accession>
<dbReference type="InterPro" id="IPR001387">
    <property type="entry name" value="Cro/C1-type_HTH"/>
</dbReference>
<evidence type="ECO:0000259" key="4">
    <source>
        <dbReference type="PROSITE" id="PS50943"/>
    </source>
</evidence>
<dbReference type="EMBL" id="MG869619">
    <property type="protein sequence ID" value="AWD72186.1"/>
    <property type="molecule type" value="Genomic_DNA"/>
</dbReference>
<dbReference type="Gene3D" id="1.10.260.40">
    <property type="entry name" value="lambda repressor-like DNA-binding domains"/>
    <property type="match status" value="1"/>
</dbReference>
<dbReference type="AlphaFoldDB" id="A0A2S1FJ12"/>
<geneLocation type="plasmid" evidence="5">
    <name>pH1NP1</name>
</geneLocation>
<dbReference type="GO" id="GO:0005829">
    <property type="term" value="C:cytosol"/>
    <property type="evidence" value="ECO:0007669"/>
    <property type="project" value="TreeGrafter"/>
</dbReference>
<evidence type="ECO:0000256" key="2">
    <source>
        <dbReference type="ARBA" id="ARBA00023125"/>
    </source>
</evidence>
<dbReference type="SUPFAM" id="SSF47413">
    <property type="entry name" value="lambda repressor-like DNA-binding domains"/>
    <property type="match status" value="1"/>
</dbReference>
<dbReference type="CDD" id="cd00093">
    <property type="entry name" value="HTH_XRE"/>
    <property type="match status" value="1"/>
</dbReference>
<sequence length="123" mass="12972">MNNNQPVNGMSTQGVVPYNTLVGKSIEKLRTQAGLTQADLAAALELGQSAYSKLESGQTAMTLAQLRLIASKLKCEPHKILQSADALALQLEKSGVEVPAKKDENKAALLIGLGLLLALMSKS</sequence>
<dbReference type="Pfam" id="PF01381">
    <property type="entry name" value="HTH_3"/>
    <property type="match status" value="1"/>
</dbReference>
<dbReference type="SMART" id="SM00530">
    <property type="entry name" value="HTH_XRE"/>
    <property type="match status" value="1"/>
</dbReference>
<keyword evidence="1" id="KW-0805">Transcription regulation</keyword>